<dbReference type="Proteomes" id="UP000796761">
    <property type="component" value="Unassembled WGS sequence"/>
</dbReference>
<gene>
    <name evidence="2" type="ORF">HGM15179_009786</name>
    <name evidence="1" type="ORF">HGM15179_014032</name>
</gene>
<dbReference type="GO" id="GO:0061343">
    <property type="term" value="P:cell adhesion involved in heart morphogenesis"/>
    <property type="evidence" value="ECO:0007669"/>
    <property type="project" value="TreeGrafter"/>
</dbReference>
<dbReference type="EMBL" id="SWJQ01000272">
    <property type="protein sequence ID" value="TRZ17337.1"/>
    <property type="molecule type" value="Genomic_DNA"/>
</dbReference>
<dbReference type="OrthoDB" id="416454at2759"/>
<accession>A0A8K1LGN9</accession>
<evidence type="ECO:0000313" key="2">
    <source>
        <dbReference type="EMBL" id="TRZ17337.1"/>
    </source>
</evidence>
<dbReference type="PANTHER" id="PTHR33395">
    <property type="entry name" value="TRANSCRIPTASE, PUTATIVE-RELATED-RELATED"/>
    <property type="match status" value="1"/>
</dbReference>
<dbReference type="EMBL" id="SWJQ01000543">
    <property type="protein sequence ID" value="TRZ13081.1"/>
    <property type="molecule type" value="Genomic_DNA"/>
</dbReference>
<sequence length="126" mass="14612">MTEVFNALFVFNIDEGLRGSHCLQVEDWDCKNYKLQSNLNLCAICCSSWIPTRSMGPDWIHLRILKELADVIAKPLSMFFEWSWESRAVSADWNTVNIVPVFKKDKKEDSRNYRPFNLTSVPSGSY</sequence>
<organism evidence="1 3">
    <name type="scientific">Zosterops borbonicus</name>
    <dbReference type="NCBI Taxonomy" id="364589"/>
    <lineage>
        <taxon>Eukaryota</taxon>
        <taxon>Metazoa</taxon>
        <taxon>Chordata</taxon>
        <taxon>Craniata</taxon>
        <taxon>Vertebrata</taxon>
        <taxon>Euteleostomi</taxon>
        <taxon>Archelosauria</taxon>
        <taxon>Archosauria</taxon>
        <taxon>Dinosauria</taxon>
        <taxon>Saurischia</taxon>
        <taxon>Theropoda</taxon>
        <taxon>Coelurosauria</taxon>
        <taxon>Aves</taxon>
        <taxon>Neognathae</taxon>
        <taxon>Neoaves</taxon>
        <taxon>Telluraves</taxon>
        <taxon>Australaves</taxon>
        <taxon>Passeriformes</taxon>
        <taxon>Sylvioidea</taxon>
        <taxon>Zosteropidae</taxon>
        <taxon>Zosterops</taxon>
    </lineage>
</organism>
<name>A0A8K1LGN9_9PASS</name>
<dbReference type="AlphaFoldDB" id="A0A8K1LGN9"/>
<protein>
    <submittedName>
        <fullName evidence="1">Uncharacterized protein</fullName>
    </submittedName>
</protein>
<proteinExistence type="predicted"/>
<reference evidence="1" key="1">
    <citation type="submission" date="2019-04" db="EMBL/GenBank/DDBJ databases">
        <title>Genome assembly of Zosterops borbonicus 15179.</title>
        <authorList>
            <person name="Leroy T."/>
            <person name="Anselmetti Y."/>
            <person name="Tilak M.-K."/>
            <person name="Nabholz B."/>
        </authorList>
    </citation>
    <scope>NUCLEOTIDE SEQUENCE</scope>
    <source>
        <strain evidence="1">HGM_15179</strain>
        <tissue evidence="1">Muscle</tissue>
    </source>
</reference>
<dbReference type="GO" id="GO:0031012">
    <property type="term" value="C:extracellular matrix"/>
    <property type="evidence" value="ECO:0007669"/>
    <property type="project" value="TreeGrafter"/>
</dbReference>
<dbReference type="GO" id="GO:0007508">
    <property type="term" value="P:larval heart development"/>
    <property type="evidence" value="ECO:0007669"/>
    <property type="project" value="TreeGrafter"/>
</dbReference>
<keyword evidence="3" id="KW-1185">Reference proteome</keyword>
<dbReference type="PANTHER" id="PTHR33395:SF22">
    <property type="entry name" value="REVERSE TRANSCRIPTASE DOMAIN-CONTAINING PROTEIN"/>
    <property type="match status" value="1"/>
</dbReference>
<comment type="caution">
    <text evidence="1">The sequence shown here is derived from an EMBL/GenBank/DDBJ whole genome shotgun (WGS) entry which is preliminary data.</text>
</comment>
<evidence type="ECO:0000313" key="1">
    <source>
        <dbReference type="EMBL" id="TRZ13081.1"/>
    </source>
</evidence>
<evidence type="ECO:0000313" key="3">
    <source>
        <dbReference type="Proteomes" id="UP000796761"/>
    </source>
</evidence>